<dbReference type="InterPro" id="IPR036087">
    <property type="entry name" value="Nict_dMeBzImd_PRibTrfase_sf"/>
</dbReference>
<evidence type="ECO:0000313" key="12">
    <source>
        <dbReference type="Proteomes" id="UP000249005"/>
    </source>
</evidence>
<dbReference type="PANTHER" id="PTHR43463">
    <property type="entry name" value="NICOTINATE-NUCLEOTIDE--DIMETHYLBENZIMIDAZOLE PHOSPHORIBOSYLTRANSFERASE"/>
    <property type="match status" value="1"/>
</dbReference>
<evidence type="ECO:0000256" key="10">
    <source>
        <dbReference type="HAMAP-Rule" id="MF_00230"/>
    </source>
</evidence>
<evidence type="ECO:0000256" key="8">
    <source>
        <dbReference type="ARBA" id="ARBA00030686"/>
    </source>
</evidence>
<evidence type="ECO:0000256" key="3">
    <source>
        <dbReference type="ARBA" id="ARBA00011991"/>
    </source>
</evidence>
<evidence type="ECO:0000256" key="7">
    <source>
        <dbReference type="ARBA" id="ARBA00022679"/>
    </source>
</evidence>
<comment type="pathway">
    <text evidence="1 10">Nucleoside biosynthesis; alpha-ribazole biosynthesis; alpha-ribazole from 5,6-dimethylbenzimidazole: step 1/2.</text>
</comment>
<keyword evidence="5 10" id="KW-0169">Cobalamin biosynthesis</keyword>
<dbReference type="KEGG" id="lri:NCTC12151_01597"/>
<keyword evidence="12" id="KW-1185">Reference proteome</keyword>
<proteinExistence type="inferred from homology"/>
<accession>A0A2X4UNA6</accession>
<protein>
    <recommendedName>
        <fullName evidence="4 10">Nicotinate-nucleotide--dimethylbenzimidazole phosphoribosyltransferase</fullName>
        <shortName evidence="10">NN:DBI PRT</shortName>
        <ecNumber evidence="3 10">2.4.2.21</ecNumber>
    </recommendedName>
    <alternativeName>
        <fullName evidence="8 10">N(1)-alpha-phosphoribosyltransferase</fullName>
    </alternativeName>
</protein>
<dbReference type="Gene3D" id="3.40.50.10210">
    <property type="match status" value="1"/>
</dbReference>
<dbReference type="AlphaFoldDB" id="A0A2X4UNA6"/>
<dbReference type="Pfam" id="PF02277">
    <property type="entry name" value="DBI_PRT"/>
    <property type="match status" value="1"/>
</dbReference>
<organism evidence="11 12">
    <name type="scientific">Leminorella richardii</name>
    <dbReference type="NCBI Taxonomy" id="158841"/>
    <lineage>
        <taxon>Bacteria</taxon>
        <taxon>Pseudomonadati</taxon>
        <taxon>Pseudomonadota</taxon>
        <taxon>Gammaproteobacteria</taxon>
        <taxon>Enterobacterales</taxon>
        <taxon>Budviciaceae</taxon>
        <taxon>Leminorella</taxon>
    </lineage>
</organism>
<dbReference type="CDD" id="cd02439">
    <property type="entry name" value="DMB-PRT_CobT"/>
    <property type="match status" value="1"/>
</dbReference>
<sequence>MKTLTRIINAIGSPDEQCQRHMALHLDGLVKPIGSLGRLELLAVQLSGISHTLEPAYPRKLIVVTAADHGVYDEDVSSAPQIVTHMQMINMVEGKAGVNVLAKQAGAEVLLVDTGIKGDVIPGVVDFRVRQGSDNIAQGPAMRHDEAYHLIERCANLAMQQVEKGVNLIGVGELGMANTTPAAAVVSVMCRASPALTVGTGANFPAPRLQHKVDVVSRAIAINRPDAEDGIDVLAKVGGFDLCGMAGTIIGAAAAGIPVVLDGFLSYASAIAAMKIAPSIRPYLIPSHRSAEKGTQTALTFLALSPVLDMDMRLGEGSGAALMFPLIDAACAIPAQMGTLASGSIVLTKS</sequence>
<feature type="active site" description="Proton acceptor" evidence="10">
    <location>
        <position position="316"/>
    </location>
</feature>
<dbReference type="GO" id="GO:0008939">
    <property type="term" value="F:nicotinate-nucleotide-dimethylbenzimidazole phosphoribosyltransferase activity"/>
    <property type="evidence" value="ECO:0007669"/>
    <property type="project" value="UniProtKB-UniRule"/>
</dbReference>
<dbReference type="InterPro" id="IPR003200">
    <property type="entry name" value="Nict_dMeBzImd_PRibTrfase"/>
</dbReference>
<evidence type="ECO:0000313" key="11">
    <source>
        <dbReference type="EMBL" id="SQI40231.1"/>
    </source>
</evidence>
<dbReference type="InterPro" id="IPR017846">
    <property type="entry name" value="Nict_dMeBzImd_PRibTrfase_bact"/>
</dbReference>
<evidence type="ECO:0000256" key="9">
    <source>
        <dbReference type="ARBA" id="ARBA00047340"/>
    </source>
</evidence>
<dbReference type="OrthoDB" id="9781491at2"/>
<dbReference type="UniPathway" id="UPA00061">
    <property type="reaction ID" value="UER00516"/>
</dbReference>
<comment type="function">
    <text evidence="10">Catalyzes the synthesis of alpha-ribazole-5'-phosphate from nicotinate mononucleotide (NAMN) and 5,6-dimethylbenzimidazole (DMB).</text>
</comment>
<dbReference type="EC" id="2.4.2.21" evidence="3 10"/>
<dbReference type="SUPFAM" id="SSF52733">
    <property type="entry name" value="Nicotinate mononucleotide:5,6-dimethylbenzimidazole phosphoribosyltransferase (CobT)"/>
    <property type="match status" value="1"/>
</dbReference>
<dbReference type="InterPro" id="IPR023195">
    <property type="entry name" value="Nict_dMeBzImd_PRibTrfase_N"/>
</dbReference>
<name>A0A2X4UNA6_9GAMM</name>
<dbReference type="FunFam" id="3.40.50.10210:FF:000001">
    <property type="entry name" value="Nicotinate-nucleotide--dimethylbenzimidazole phosphoribosyltransferase"/>
    <property type="match status" value="1"/>
</dbReference>
<keyword evidence="6 10" id="KW-0328">Glycosyltransferase</keyword>
<dbReference type="GO" id="GO:0009236">
    <property type="term" value="P:cobalamin biosynthetic process"/>
    <property type="evidence" value="ECO:0007669"/>
    <property type="project" value="UniProtKB-UniRule"/>
</dbReference>
<dbReference type="Gene3D" id="1.10.1610.10">
    <property type="match status" value="1"/>
</dbReference>
<comment type="catalytic activity">
    <reaction evidence="9 10">
        <text>5,6-dimethylbenzimidazole + nicotinate beta-D-ribonucleotide = alpha-ribazole 5'-phosphate + nicotinate + H(+)</text>
        <dbReference type="Rhea" id="RHEA:11196"/>
        <dbReference type="ChEBI" id="CHEBI:15378"/>
        <dbReference type="ChEBI" id="CHEBI:15890"/>
        <dbReference type="ChEBI" id="CHEBI:32544"/>
        <dbReference type="ChEBI" id="CHEBI:57502"/>
        <dbReference type="ChEBI" id="CHEBI:57918"/>
        <dbReference type="EC" id="2.4.2.21"/>
    </reaction>
</comment>
<dbReference type="NCBIfam" id="NF000996">
    <property type="entry name" value="PRK00105.1"/>
    <property type="match status" value="1"/>
</dbReference>
<keyword evidence="7 10" id="KW-0808">Transferase</keyword>
<dbReference type="PANTHER" id="PTHR43463:SF1">
    <property type="entry name" value="NICOTINATE-NUCLEOTIDE--DIMETHYLBENZIMIDAZOLE PHOSPHORIBOSYLTRANSFERASE"/>
    <property type="match status" value="1"/>
</dbReference>
<dbReference type="NCBIfam" id="TIGR03160">
    <property type="entry name" value="cobT_DBIPRT"/>
    <property type="match status" value="1"/>
</dbReference>
<evidence type="ECO:0000256" key="1">
    <source>
        <dbReference type="ARBA" id="ARBA00005049"/>
    </source>
</evidence>
<evidence type="ECO:0000256" key="5">
    <source>
        <dbReference type="ARBA" id="ARBA00022573"/>
    </source>
</evidence>
<evidence type="ECO:0000256" key="4">
    <source>
        <dbReference type="ARBA" id="ARBA00015486"/>
    </source>
</evidence>
<dbReference type="RefSeq" id="WP_111740149.1">
    <property type="nucleotide sequence ID" value="NZ_LR698987.1"/>
</dbReference>
<comment type="similarity">
    <text evidence="2 10">Belongs to the CobT family.</text>
</comment>
<gene>
    <name evidence="10 11" type="primary">cobT</name>
    <name evidence="11" type="ORF">NCTC12151_01597</name>
</gene>
<dbReference type="HAMAP" id="MF_00230">
    <property type="entry name" value="CobT"/>
    <property type="match status" value="1"/>
</dbReference>
<evidence type="ECO:0000256" key="2">
    <source>
        <dbReference type="ARBA" id="ARBA00007110"/>
    </source>
</evidence>
<evidence type="ECO:0000256" key="6">
    <source>
        <dbReference type="ARBA" id="ARBA00022676"/>
    </source>
</evidence>
<dbReference type="EMBL" id="LS483470">
    <property type="protein sequence ID" value="SQI40231.1"/>
    <property type="molecule type" value="Genomic_DNA"/>
</dbReference>
<reference evidence="11 12" key="1">
    <citation type="submission" date="2018-06" db="EMBL/GenBank/DDBJ databases">
        <authorList>
            <consortium name="Pathogen Informatics"/>
            <person name="Doyle S."/>
        </authorList>
    </citation>
    <scope>NUCLEOTIDE SEQUENCE [LARGE SCALE GENOMIC DNA]</scope>
    <source>
        <strain evidence="11 12">NCTC12151</strain>
    </source>
</reference>
<dbReference type="Proteomes" id="UP000249005">
    <property type="component" value="Chromosome 1"/>
</dbReference>